<dbReference type="Gene3D" id="1.20.1080.10">
    <property type="entry name" value="Glycerol uptake facilitator protein"/>
    <property type="match status" value="1"/>
</dbReference>
<dbReference type="InterPro" id="IPR024002">
    <property type="entry name" value="For/NO2_transpt_CS"/>
</dbReference>
<evidence type="ECO:0000256" key="3">
    <source>
        <dbReference type="ARBA" id="ARBA00022989"/>
    </source>
</evidence>
<feature type="transmembrane region" description="Helical" evidence="6">
    <location>
        <begin position="184"/>
        <end position="211"/>
    </location>
</feature>
<dbReference type="GO" id="GO:0015499">
    <property type="term" value="F:formate transmembrane transporter activity"/>
    <property type="evidence" value="ECO:0007669"/>
    <property type="project" value="TreeGrafter"/>
</dbReference>
<dbReference type="Proteomes" id="UP000000814">
    <property type="component" value="Chromosome"/>
</dbReference>
<keyword evidence="8" id="KW-1185">Reference proteome</keyword>
<comment type="subcellular location">
    <subcellularLocation>
        <location evidence="1">Membrane</location>
        <topology evidence="1">Multi-pass membrane protein</topology>
    </subcellularLocation>
</comment>
<comment type="similarity">
    <text evidence="5">Belongs to the FNT transporter (TC 1.A.16) family.</text>
</comment>
<dbReference type="HOGENOM" id="CLU_036896_2_1_9"/>
<dbReference type="PROSITE" id="PS01006">
    <property type="entry name" value="FORMATE_NITRITE_TP_2"/>
    <property type="match status" value="1"/>
</dbReference>
<dbReference type="GeneID" id="44998010"/>
<dbReference type="OrthoDB" id="9786493at2"/>
<dbReference type="PROSITE" id="PS01005">
    <property type="entry name" value="FORMATE_NITRITE_TP_1"/>
    <property type="match status" value="1"/>
</dbReference>
<dbReference type="KEGG" id="cac:CA_C1512"/>
<dbReference type="AlphaFoldDB" id="Q97IX8"/>
<evidence type="ECO:0000256" key="6">
    <source>
        <dbReference type="SAM" id="Phobius"/>
    </source>
</evidence>
<organism evidence="7 8">
    <name type="scientific">Clostridium acetobutylicum (strain ATCC 824 / DSM 792 / JCM 1419 / IAM 19013 / LMG 5710 / NBRC 13948 / NRRL B-527 / VKM B-1787 / 2291 / W)</name>
    <dbReference type="NCBI Taxonomy" id="272562"/>
    <lineage>
        <taxon>Bacteria</taxon>
        <taxon>Bacillati</taxon>
        <taxon>Bacillota</taxon>
        <taxon>Clostridia</taxon>
        <taxon>Eubacteriales</taxon>
        <taxon>Clostridiaceae</taxon>
        <taxon>Clostridium</taxon>
    </lineage>
</organism>
<keyword evidence="2 6" id="KW-0812">Transmembrane</keyword>
<dbReference type="InterPro" id="IPR023271">
    <property type="entry name" value="Aquaporin-like"/>
</dbReference>
<evidence type="ECO:0000256" key="2">
    <source>
        <dbReference type="ARBA" id="ARBA00022692"/>
    </source>
</evidence>
<evidence type="ECO:0000313" key="7">
    <source>
        <dbReference type="EMBL" id="AAK79479.1"/>
    </source>
</evidence>
<keyword evidence="4 6" id="KW-0472">Membrane</keyword>
<dbReference type="PIR" id="D97086">
    <property type="entry name" value="D97086"/>
</dbReference>
<feature type="transmembrane region" description="Helical" evidence="6">
    <location>
        <begin position="24"/>
        <end position="48"/>
    </location>
</feature>
<evidence type="ECO:0000256" key="1">
    <source>
        <dbReference type="ARBA" id="ARBA00004141"/>
    </source>
</evidence>
<dbReference type="EMBL" id="AE001437">
    <property type="protein sequence ID" value="AAK79479.1"/>
    <property type="molecule type" value="Genomic_DNA"/>
</dbReference>
<dbReference type="PATRIC" id="fig|272562.8.peg.1714"/>
<dbReference type="PANTHER" id="PTHR30520:SF8">
    <property type="entry name" value="NITRITE TRANSPORTER NIRC"/>
    <property type="match status" value="1"/>
</dbReference>
<feature type="transmembrane region" description="Helical" evidence="6">
    <location>
        <begin position="223"/>
        <end position="249"/>
    </location>
</feature>
<keyword evidence="3 6" id="KW-1133">Transmembrane helix</keyword>
<evidence type="ECO:0000256" key="4">
    <source>
        <dbReference type="ARBA" id="ARBA00023136"/>
    </source>
</evidence>
<dbReference type="eggNOG" id="COG2116">
    <property type="taxonomic scope" value="Bacteria"/>
</dbReference>
<reference evidence="7 8" key="1">
    <citation type="journal article" date="2001" name="J. Bacteriol.">
        <title>Genome sequence and comparative analysis of the solvent-producing bacterium Clostridium acetobutylicum.</title>
        <authorList>
            <person name="Nolling J."/>
            <person name="Breton G."/>
            <person name="Omelchenko M.V."/>
            <person name="Makarova K.S."/>
            <person name="Zeng Q."/>
            <person name="Gibson R."/>
            <person name="Lee H.M."/>
            <person name="Dubois J."/>
            <person name="Qiu D."/>
            <person name="Hitti J."/>
            <person name="Wolf Y.I."/>
            <person name="Tatusov R.L."/>
            <person name="Sabathe F."/>
            <person name="Doucette-Stamm L."/>
            <person name="Soucaille P."/>
            <person name="Daly M.J."/>
            <person name="Bennett G.N."/>
            <person name="Koonin E.V."/>
            <person name="Smith D.R."/>
        </authorList>
    </citation>
    <scope>NUCLEOTIDE SEQUENCE [LARGE SCALE GENOMIC DNA]</scope>
    <source>
        <strain evidence="8">ATCC 824 / DSM 792 / JCM 1419 / LMG 5710 / VKM B-1787</strain>
    </source>
</reference>
<proteinExistence type="inferred from homology"/>
<feature type="transmembrane region" description="Helical" evidence="6">
    <location>
        <begin position="60"/>
        <end position="82"/>
    </location>
</feature>
<sequence>MFEDDFQTVSKAAKAKTSFLQKNFIGYFLASMLAGMYVGFGVLLIFTIGGMLKGMAFSKIVMGASFGIALSLVILAGSELFTGNNMVMTAGMLSKTIKLSKAIKLWIVCFIGNWIGAILLAVMFYASGLLNGSTSKFIAAAAASKMNTAILPLFFRGILCNILVCLAVWCGFKCKSESGKLIMIFWCLFAFITCGFEHSVANMTLLTLGLLAPHKAAVSLGGYFYNISIVSLGNMVGGILFVALPYFIISRQKKGV</sequence>
<protein>
    <submittedName>
        <fullName evidence="7">Formate/nitrite family of transporter</fullName>
    </submittedName>
</protein>
<accession>Q97IX8</accession>
<feature type="transmembrane region" description="Helical" evidence="6">
    <location>
        <begin position="153"/>
        <end position="172"/>
    </location>
</feature>
<feature type="transmembrane region" description="Helical" evidence="6">
    <location>
        <begin position="103"/>
        <end position="126"/>
    </location>
</feature>
<name>Q97IX8_CLOAB</name>
<gene>
    <name evidence="7" type="primary">nirC</name>
    <name evidence="7" type="ordered locus">CA_C1512</name>
</gene>
<dbReference type="STRING" id="272562.CA_C1512"/>
<evidence type="ECO:0000256" key="5">
    <source>
        <dbReference type="ARBA" id="ARBA00049660"/>
    </source>
</evidence>
<dbReference type="InterPro" id="IPR000292">
    <property type="entry name" value="For/NO2_transpt"/>
</dbReference>
<dbReference type="PANTHER" id="PTHR30520">
    <property type="entry name" value="FORMATE TRANSPORTER-RELATED"/>
    <property type="match status" value="1"/>
</dbReference>
<evidence type="ECO:0000313" key="8">
    <source>
        <dbReference type="Proteomes" id="UP000000814"/>
    </source>
</evidence>
<dbReference type="RefSeq" id="WP_010964820.1">
    <property type="nucleotide sequence ID" value="NC_003030.1"/>
</dbReference>
<dbReference type="GO" id="GO:0005886">
    <property type="term" value="C:plasma membrane"/>
    <property type="evidence" value="ECO:0007669"/>
    <property type="project" value="TreeGrafter"/>
</dbReference>
<dbReference type="Pfam" id="PF01226">
    <property type="entry name" value="Form_Nir_trans"/>
    <property type="match status" value="1"/>
</dbReference>